<keyword evidence="9" id="KW-0547">Nucleotide-binding</keyword>
<evidence type="ECO:0000256" key="2">
    <source>
        <dbReference type="ARBA" id="ARBA00001946"/>
    </source>
</evidence>
<dbReference type="InterPro" id="IPR000926">
    <property type="entry name" value="RibA"/>
</dbReference>
<evidence type="ECO:0000256" key="14">
    <source>
        <dbReference type="ARBA" id="ARBA00023211"/>
    </source>
</evidence>
<dbReference type="FunFam" id="3.40.50.10990:FF:000001">
    <property type="entry name" value="Riboflavin biosynthesis protein RibBA"/>
    <property type="match status" value="1"/>
</dbReference>
<name>A0A7J4IVQ6_9ARCH</name>
<keyword evidence="8" id="KW-0479">Metal-binding</keyword>
<keyword evidence="7" id="KW-0686">Riboflavin biosynthesis</keyword>
<dbReference type="NCBIfam" id="TIGR00506">
    <property type="entry name" value="ribB"/>
    <property type="match status" value="1"/>
</dbReference>
<dbReference type="Gene3D" id="3.90.870.10">
    <property type="entry name" value="DHBP synthase"/>
    <property type="match status" value="1"/>
</dbReference>
<dbReference type="PIRSF" id="PIRSF001259">
    <property type="entry name" value="RibA"/>
    <property type="match status" value="1"/>
</dbReference>
<evidence type="ECO:0000256" key="15">
    <source>
        <dbReference type="ARBA" id="ARBA00023239"/>
    </source>
</evidence>
<sequence length="398" mass="44295">MAYKFDSVGQACRALKRGEMVILVDDESRENEGDIVIAAEHADEQNLNFMSRECRGLICVPVTRSKAEQLGLKKMTKNSDRFDTPFTVSVDAAAGGSGISIADRLLTIKTILDANSRPQDLYRPGHMFPLLSRKGGVLERAGHTEGAIELVQEAGLKPVAVICEIMNEDGSMARMPELEKFAKAHRLKIVTLKDIIKHRMHKGKQVKKVAKTTLPTNFGEFTAYGYTDEVEGREYICLVKGKVKGRNNVLVRVHSACLTGDVFHSMRCDCNSQLEAALHMINEEGLGVLLYIPHHEGRGIGLLNKLRAYELQDKGRDTVEANLELGLEADRRDYGTGAQILRDLGLRRIRVLTNNPKKLKGLEGFGLEVAEQVPLAIKANEHNRKYLATKRIKLGHYL</sequence>
<evidence type="ECO:0000256" key="13">
    <source>
        <dbReference type="ARBA" id="ARBA00023134"/>
    </source>
</evidence>
<evidence type="ECO:0000256" key="11">
    <source>
        <dbReference type="ARBA" id="ARBA00022833"/>
    </source>
</evidence>
<comment type="similarity">
    <text evidence="5">In the N-terminal section; belongs to the DHBP synthase family.</text>
</comment>
<dbReference type="GO" id="GO:0005525">
    <property type="term" value="F:GTP binding"/>
    <property type="evidence" value="ECO:0007669"/>
    <property type="project" value="UniProtKB-KW"/>
</dbReference>
<dbReference type="InterPro" id="IPR000422">
    <property type="entry name" value="DHBP_synthase_RibB"/>
</dbReference>
<dbReference type="Pfam" id="PF00926">
    <property type="entry name" value="DHBP_synthase"/>
    <property type="match status" value="1"/>
</dbReference>
<dbReference type="GO" id="GO:0008686">
    <property type="term" value="F:3,4-dihydroxy-2-butanone-4-phosphate synthase activity"/>
    <property type="evidence" value="ECO:0007669"/>
    <property type="project" value="InterPro"/>
</dbReference>
<dbReference type="NCBIfam" id="TIGR00505">
    <property type="entry name" value="ribA"/>
    <property type="match status" value="1"/>
</dbReference>
<comment type="pathway">
    <text evidence="4">Cofactor biosynthesis; riboflavin biosynthesis; 5-amino-6-(D-ribitylamino)uracil from GTP: step 1/4.</text>
</comment>
<comment type="catalytic activity">
    <reaction evidence="17">
        <text>GTP + 4 H2O = 2,5-diamino-6-hydroxy-4-(5-phosphoribosylamino)-pyrimidine + formate + 2 phosphate + 3 H(+)</text>
        <dbReference type="Rhea" id="RHEA:23704"/>
        <dbReference type="ChEBI" id="CHEBI:15377"/>
        <dbReference type="ChEBI" id="CHEBI:15378"/>
        <dbReference type="ChEBI" id="CHEBI:15740"/>
        <dbReference type="ChEBI" id="CHEBI:37565"/>
        <dbReference type="ChEBI" id="CHEBI:43474"/>
        <dbReference type="ChEBI" id="CHEBI:58614"/>
        <dbReference type="EC" id="3.5.4.25"/>
    </reaction>
</comment>
<dbReference type="InterPro" id="IPR016299">
    <property type="entry name" value="Riboflavin_synth_RibBA"/>
</dbReference>
<dbReference type="PANTHER" id="PTHR21327">
    <property type="entry name" value="GTP CYCLOHYDROLASE II-RELATED"/>
    <property type="match status" value="1"/>
</dbReference>
<keyword evidence="15 19" id="KW-0456">Lyase</keyword>
<keyword evidence="16" id="KW-0511">Multifunctional enzyme</keyword>
<evidence type="ECO:0000256" key="3">
    <source>
        <dbReference type="ARBA" id="ARBA00001947"/>
    </source>
</evidence>
<evidence type="ECO:0000313" key="20">
    <source>
        <dbReference type="Proteomes" id="UP000565078"/>
    </source>
</evidence>
<evidence type="ECO:0000256" key="8">
    <source>
        <dbReference type="ARBA" id="ARBA00022723"/>
    </source>
</evidence>
<organism evidence="19 20">
    <name type="scientific">Candidatus Iainarchaeum sp</name>
    <dbReference type="NCBI Taxonomy" id="3101447"/>
    <lineage>
        <taxon>Archaea</taxon>
        <taxon>Candidatus Iainarchaeota</taxon>
        <taxon>Candidatus Iainarchaeia</taxon>
        <taxon>Candidatus Iainarchaeales</taxon>
        <taxon>Candidatus Iainarchaeaceae</taxon>
        <taxon>Candidatus Iainarchaeum</taxon>
    </lineage>
</organism>
<dbReference type="SUPFAM" id="SSF142695">
    <property type="entry name" value="RibA-like"/>
    <property type="match status" value="1"/>
</dbReference>
<evidence type="ECO:0000256" key="6">
    <source>
        <dbReference type="ARBA" id="ARBA00012762"/>
    </source>
</evidence>
<evidence type="ECO:0000256" key="5">
    <source>
        <dbReference type="ARBA" id="ARBA00005520"/>
    </source>
</evidence>
<keyword evidence="14" id="KW-0464">Manganese</keyword>
<dbReference type="InterPro" id="IPR032677">
    <property type="entry name" value="GTP_cyclohydro_II"/>
</dbReference>
<keyword evidence="10 19" id="KW-0378">Hydrolase</keyword>
<keyword evidence="11" id="KW-0862">Zinc</keyword>
<dbReference type="Gene3D" id="3.40.50.10990">
    <property type="entry name" value="GTP cyclohydrolase II"/>
    <property type="match status" value="1"/>
</dbReference>
<dbReference type="GO" id="GO:0009231">
    <property type="term" value="P:riboflavin biosynthetic process"/>
    <property type="evidence" value="ECO:0007669"/>
    <property type="project" value="UniProtKB-UniPathway"/>
</dbReference>
<evidence type="ECO:0000256" key="12">
    <source>
        <dbReference type="ARBA" id="ARBA00022842"/>
    </source>
</evidence>
<keyword evidence="12" id="KW-0460">Magnesium</keyword>
<dbReference type="CDD" id="cd00641">
    <property type="entry name" value="GTP_cyclohydro2"/>
    <property type="match status" value="1"/>
</dbReference>
<dbReference type="PANTHER" id="PTHR21327:SF18">
    <property type="entry name" value="3,4-DIHYDROXY-2-BUTANONE 4-PHOSPHATE SYNTHASE"/>
    <property type="match status" value="1"/>
</dbReference>
<evidence type="ECO:0000256" key="7">
    <source>
        <dbReference type="ARBA" id="ARBA00022619"/>
    </source>
</evidence>
<dbReference type="SUPFAM" id="SSF55821">
    <property type="entry name" value="YrdC/RibB"/>
    <property type="match status" value="1"/>
</dbReference>
<evidence type="ECO:0000256" key="4">
    <source>
        <dbReference type="ARBA" id="ARBA00004853"/>
    </source>
</evidence>
<dbReference type="AlphaFoldDB" id="A0A7J4IVQ6"/>
<evidence type="ECO:0000256" key="9">
    <source>
        <dbReference type="ARBA" id="ARBA00022741"/>
    </source>
</evidence>
<dbReference type="InterPro" id="IPR017945">
    <property type="entry name" value="DHBP_synth_RibB-like_a/b_dom"/>
</dbReference>
<evidence type="ECO:0000259" key="18">
    <source>
        <dbReference type="Pfam" id="PF00925"/>
    </source>
</evidence>
<dbReference type="Proteomes" id="UP000565078">
    <property type="component" value="Unassembled WGS sequence"/>
</dbReference>
<dbReference type="GO" id="GO:0046872">
    <property type="term" value="F:metal ion binding"/>
    <property type="evidence" value="ECO:0007669"/>
    <property type="project" value="UniProtKB-KW"/>
</dbReference>
<comment type="cofactor">
    <cofactor evidence="2">
        <name>Mg(2+)</name>
        <dbReference type="ChEBI" id="CHEBI:18420"/>
    </cofactor>
</comment>
<dbReference type="UniPathway" id="UPA00275">
    <property type="reaction ID" value="UER00400"/>
</dbReference>
<dbReference type="HAMAP" id="MF_01283">
    <property type="entry name" value="RibBA"/>
    <property type="match status" value="1"/>
</dbReference>
<dbReference type="EC" id="3.5.4.25" evidence="6"/>
<dbReference type="NCBIfam" id="NF006803">
    <property type="entry name" value="PRK09311.1"/>
    <property type="match status" value="1"/>
</dbReference>
<proteinExistence type="inferred from homology"/>
<keyword evidence="13" id="KW-0342">GTP-binding</keyword>
<evidence type="ECO:0000256" key="10">
    <source>
        <dbReference type="ARBA" id="ARBA00022801"/>
    </source>
</evidence>
<dbReference type="Pfam" id="PF00925">
    <property type="entry name" value="GTP_cyclohydro2"/>
    <property type="match status" value="1"/>
</dbReference>
<evidence type="ECO:0000256" key="16">
    <source>
        <dbReference type="ARBA" id="ARBA00023268"/>
    </source>
</evidence>
<dbReference type="EMBL" id="DUGC01000051">
    <property type="protein sequence ID" value="HIH09608.1"/>
    <property type="molecule type" value="Genomic_DNA"/>
</dbReference>
<evidence type="ECO:0000256" key="17">
    <source>
        <dbReference type="ARBA" id="ARBA00049295"/>
    </source>
</evidence>
<gene>
    <name evidence="19" type="ORF">HA254_02955</name>
</gene>
<dbReference type="GO" id="GO:0005829">
    <property type="term" value="C:cytosol"/>
    <property type="evidence" value="ECO:0007669"/>
    <property type="project" value="TreeGrafter"/>
</dbReference>
<reference evidence="20" key="1">
    <citation type="journal article" date="2020" name="bioRxiv">
        <title>A rank-normalized archaeal taxonomy based on genome phylogeny resolves widespread incomplete and uneven classifications.</title>
        <authorList>
            <person name="Rinke C."/>
            <person name="Chuvochina M."/>
            <person name="Mussig A.J."/>
            <person name="Chaumeil P.-A."/>
            <person name="Waite D.W."/>
            <person name="Whitman W.B."/>
            <person name="Parks D.H."/>
            <person name="Hugenholtz P."/>
        </authorList>
    </citation>
    <scope>NUCLEOTIDE SEQUENCE [LARGE SCALE GENOMIC DNA]</scope>
</reference>
<dbReference type="FunFam" id="3.90.870.10:FF:000001">
    <property type="entry name" value="Riboflavin biosynthesis protein RibBA"/>
    <property type="match status" value="1"/>
</dbReference>
<dbReference type="NCBIfam" id="NF001591">
    <property type="entry name" value="PRK00393.1"/>
    <property type="match status" value="1"/>
</dbReference>
<feature type="domain" description="GTP cyclohydrolase II" evidence="18">
    <location>
        <begin position="208"/>
        <end position="374"/>
    </location>
</feature>
<comment type="cofactor">
    <cofactor evidence="3">
        <name>Zn(2+)</name>
        <dbReference type="ChEBI" id="CHEBI:29105"/>
    </cofactor>
</comment>
<dbReference type="HAMAP" id="MF_00179">
    <property type="entry name" value="RibA"/>
    <property type="match status" value="1"/>
</dbReference>
<comment type="caution">
    <text evidence="19">The sequence shown here is derived from an EMBL/GenBank/DDBJ whole genome shotgun (WGS) entry which is preliminary data.</text>
</comment>
<dbReference type="InterPro" id="IPR036144">
    <property type="entry name" value="RibA-like_sf"/>
</dbReference>
<evidence type="ECO:0000313" key="19">
    <source>
        <dbReference type="EMBL" id="HIH09608.1"/>
    </source>
</evidence>
<evidence type="ECO:0000256" key="1">
    <source>
        <dbReference type="ARBA" id="ARBA00001936"/>
    </source>
</evidence>
<comment type="cofactor">
    <cofactor evidence="1">
        <name>Mn(2+)</name>
        <dbReference type="ChEBI" id="CHEBI:29035"/>
    </cofactor>
</comment>
<protein>
    <recommendedName>
        <fullName evidence="6">GTP cyclohydrolase II</fullName>
        <ecNumber evidence="6">3.5.4.25</ecNumber>
    </recommendedName>
</protein>
<dbReference type="GO" id="GO:0003935">
    <property type="term" value="F:GTP cyclohydrolase II activity"/>
    <property type="evidence" value="ECO:0007669"/>
    <property type="project" value="UniProtKB-EC"/>
</dbReference>
<accession>A0A7J4IVQ6</accession>